<dbReference type="InterPro" id="IPR005946">
    <property type="entry name" value="Rib-P_diPkinase"/>
</dbReference>
<dbReference type="NCBIfam" id="TIGR01251">
    <property type="entry name" value="ribP_PPkin"/>
    <property type="match status" value="1"/>
</dbReference>
<organism evidence="11 12">
    <name type="scientific">Candidatus Berkelbacteria bacterium CG10_big_fil_rev_8_21_14_0_10_43_14</name>
    <dbReference type="NCBI Taxonomy" id="1974515"/>
    <lineage>
        <taxon>Bacteria</taxon>
        <taxon>Candidatus Berkelbacteria</taxon>
    </lineage>
</organism>
<dbReference type="Pfam" id="PF13793">
    <property type="entry name" value="Pribosyltran_N"/>
    <property type="match status" value="1"/>
</dbReference>
<dbReference type="Gene3D" id="3.40.50.2020">
    <property type="match status" value="2"/>
</dbReference>
<dbReference type="InterPro" id="IPR000836">
    <property type="entry name" value="PRTase_dom"/>
</dbReference>
<evidence type="ECO:0000256" key="3">
    <source>
        <dbReference type="ARBA" id="ARBA00022723"/>
    </source>
</evidence>
<dbReference type="PANTHER" id="PTHR10210:SF32">
    <property type="entry name" value="RIBOSE-PHOSPHATE PYROPHOSPHOKINASE 2"/>
    <property type="match status" value="1"/>
</dbReference>
<proteinExistence type="predicted"/>
<evidence type="ECO:0000259" key="10">
    <source>
        <dbReference type="Pfam" id="PF13793"/>
    </source>
</evidence>
<keyword evidence="2 11" id="KW-0808">Transferase</keyword>
<dbReference type="Pfam" id="PF14572">
    <property type="entry name" value="Pribosyl_synth"/>
    <property type="match status" value="1"/>
</dbReference>
<dbReference type="EMBL" id="PEZX01000014">
    <property type="protein sequence ID" value="PIS07159.1"/>
    <property type="molecule type" value="Genomic_DNA"/>
</dbReference>
<dbReference type="SUPFAM" id="SSF53271">
    <property type="entry name" value="PRTase-like"/>
    <property type="match status" value="2"/>
</dbReference>
<keyword evidence="3" id="KW-0479">Metal-binding</keyword>
<evidence type="ECO:0000256" key="7">
    <source>
        <dbReference type="ARBA" id="ARBA00022840"/>
    </source>
</evidence>
<dbReference type="InterPro" id="IPR029057">
    <property type="entry name" value="PRTase-like"/>
</dbReference>
<comment type="caution">
    <text evidence="11">The sequence shown here is derived from an EMBL/GenBank/DDBJ whole genome shotgun (WGS) entry which is preliminary data.</text>
</comment>
<keyword evidence="7" id="KW-0067">ATP-binding</keyword>
<feature type="domain" description="Ribose-phosphate pyrophosphokinase N-terminal" evidence="10">
    <location>
        <begin position="18"/>
        <end position="133"/>
    </location>
</feature>
<dbReference type="EC" id="2.7.6.1" evidence="1"/>
<dbReference type="GO" id="GO:0016301">
    <property type="term" value="F:kinase activity"/>
    <property type="evidence" value="ECO:0007669"/>
    <property type="project" value="UniProtKB-KW"/>
</dbReference>
<dbReference type="GO" id="GO:0005737">
    <property type="term" value="C:cytoplasm"/>
    <property type="evidence" value="ECO:0007669"/>
    <property type="project" value="TreeGrafter"/>
</dbReference>
<keyword evidence="6 11" id="KW-0418">Kinase</keyword>
<name>A0A2M6R9G8_9BACT</name>
<dbReference type="AlphaFoldDB" id="A0A2M6R9G8"/>
<accession>A0A2M6R9G8</accession>
<gene>
    <name evidence="11" type="ORF">COT79_00860</name>
</gene>
<dbReference type="GO" id="GO:0006164">
    <property type="term" value="P:purine nucleotide biosynthetic process"/>
    <property type="evidence" value="ECO:0007669"/>
    <property type="project" value="TreeGrafter"/>
</dbReference>
<dbReference type="Proteomes" id="UP000231162">
    <property type="component" value="Unassembled WGS sequence"/>
</dbReference>
<evidence type="ECO:0000256" key="4">
    <source>
        <dbReference type="ARBA" id="ARBA00022727"/>
    </source>
</evidence>
<evidence type="ECO:0000256" key="8">
    <source>
        <dbReference type="ARBA" id="ARBA00022842"/>
    </source>
</evidence>
<dbReference type="CDD" id="cd06223">
    <property type="entry name" value="PRTases_typeI"/>
    <property type="match status" value="1"/>
</dbReference>
<dbReference type="GO" id="GO:0002189">
    <property type="term" value="C:ribose phosphate diphosphokinase complex"/>
    <property type="evidence" value="ECO:0007669"/>
    <property type="project" value="TreeGrafter"/>
</dbReference>
<evidence type="ECO:0000256" key="6">
    <source>
        <dbReference type="ARBA" id="ARBA00022777"/>
    </source>
</evidence>
<keyword evidence="5" id="KW-0547">Nucleotide-binding</keyword>
<dbReference type="GO" id="GO:0004749">
    <property type="term" value="F:ribose phosphate diphosphokinase activity"/>
    <property type="evidence" value="ECO:0007669"/>
    <property type="project" value="UniProtKB-EC"/>
</dbReference>
<keyword evidence="4" id="KW-0545">Nucleotide biosynthesis</keyword>
<dbReference type="GO" id="GO:0006015">
    <property type="term" value="P:5-phosphoribose 1-diphosphate biosynthetic process"/>
    <property type="evidence" value="ECO:0007669"/>
    <property type="project" value="TreeGrafter"/>
</dbReference>
<dbReference type="SMART" id="SM01400">
    <property type="entry name" value="Pribosyltran_N"/>
    <property type="match status" value="1"/>
</dbReference>
<dbReference type="InterPro" id="IPR029099">
    <property type="entry name" value="Pribosyltran_N"/>
</dbReference>
<reference evidence="12" key="1">
    <citation type="submission" date="2017-09" db="EMBL/GenBank/DDBJ databases">
        <title>Depth-based differentiation of microbial function through sediment-hosted aquifers and enrichment of novel symbionts in the deep terrestrial subsurface.</title>
        <authorList>
            <person name="Probst A.J."/>
            <person name="Ladd B."/>
            <person name="Jarett J.K."/>
            <person name="Geller-Mcgrath D.E."/>
            <person name="Sieber C.M.K."/>
            <person name="Emerson J.B."/>
            <person name="Anantharaman K."/>
            <person name="Thomas B.C."/>
            <person name="Malmstrom R."/>
            <person name="Stieglmeier M."/>
            <person name="Klingl A."/>
            <person name="Woyke T."/>
            <person name="Ryan C.M."/>
            <person name="Banfield J.F."/>
        </authorList>
    </citation>
    <scope>NUCLEOTIDE SEQUENCE [LARGE SCALE GENOMIC DNA]</scope>
</reference>
<keyword evidence="8" id="KW-0460">Magnesium</keyword>
<dbReference type="FunFam" id="3.40.50.2020:FF:000007">
    <property type="entry name" value="Ribose-phosphate pyrophosphokinase"/>
    <property type="match status" value="1"/>
</dbReference>
<dbReference type="GO" id="GO:0000287">
    <property type="term" value="F:magnesium ion binding"/>
    <property type="evidence" value="ECO:0007669"/>
    <property type="project" value="InterPro"/>
</dbReference>
<evidence type="ECO:0000256" key="9">
    <source>
        <dbReference type="ARBA" id="ARBA00049535"/>
    </source>
</evidence>
<protein>
    <recommendedName>
        <fullName evidence="1">ribose-phosphate diphosphokinase</fullName>
        <ecNumber evidence="1">2.7.6.1</ecNumber>
    </recommendedName>
</protein>
<comment type="catalytic activity">
    <reaction evidence="9">
        <text>D-ribose 5-phosphate + ATP = 5-phospho-alpha-D-ribose 1-diphosphate + AMP + H(+)</text>
        <dbReference type="Rhea" id="RHEA:15609"/>
        <dbReference type="ChEBI" id="CHEBI:15378"/>
        <dbReference type="ChEBI" id="CHEBI:30616"/>
        <dbReference type="ChEBI" id="CHEBI:58017"/>
        <dbReference type="ChEBI" id="CHEBI:78346"/>
        <dbReference type="ChEBI" id="CHEBI:456215"/>
        <dbReference type="EC" id="2.7.6.1"/>
    </reaction>
</comment>
<sequence>MPILTFEELIIVRNFGELKVFVCNSSSHLLPGICDRLMITPGDATIGRFAGGEVKIKINESVRDDDIFVVCSMQPPAENIVEAMLLTRAIKGSSASRVTLVILHLGYNRQDKKNEPRVPISASWILDLILSSGANRALFFDAHSEATLGKLDGQMPYDHLYGSYVIVDHLKKVLGEPFVIASPDAGGAKRAGAYSRRLRGNDEIVMFGKSRTPDGELDGTVTIIGDVAERTVVIVDDMIDTGGTLIQCAHAAKNAGAQKIIACATHGLFSDNAIVRLRESKLSEIIVTDSISLPYSICSTDELTVTVISIERMIARAINNLHKSESLSVLFD</sequence>
<dbReference type="GO" id="GO:0005524">
    <property type="term" value="F:ATP binding"/>
    <property type="evidence" value="ECO:0007669"/>
    <property type="project" value="UniProtKB-KW"/>
</dbReference>
<evidence type="ECO:0000313" key="12">
    <source>
        <dbReference type="Proteomes" id="UP000231162"/>
    </source>
</evidence>
<dbReference type="PANTHER" id="PTHR10210">
    <property type="entry name" value="RIBOSE-PHOSPHATE DIPHOSPHOKINASE FAMILY MEMBER"/>
    <property type="match status" value="1"/>
</dbReference>
<evidence type="ECO:0000256" key="1">
    <source>
        <dbReference type="ARBA" id="ARBA00013247"/>
    </source>
</evidence>
<evidence type="ECO:0000256" key="2">
    <source>
        <dbReference type="ARBA" id="ARBA00022679"/>
    </source>
</evidence>
<evidence type="ECO:0000313" key="11">
    <source>
        <dbReference type="EMBL" id="PIS07159.1"/>
    </source>
</evidence>
<evidence type="ECO:0000256" key="5">
    <source>
        <dbReference type="ARBA" id="ARBA00022741"/>
    </source>
</evidence>